<evidence type="ECO:0000313" key="4">
    <source>
        <dbReference type="Proteomes" id="UP001140453"/>
    </source>
</evidence>
<dbReference type="PANTHER" id="PTHR10622">
    <property type="entry name" value="HET DOMAIN-CONTAINING PROTEIN"/>
    <property type="match status" value="1"/>
</dbReference>
<protein>
    <submittedName>
        <fullName evidence="3">Vegetative incompatibility protein HET-E-1</fullName>
    </submittedName>
</protein>
<evidence type="ECO:0000313" key="3">
    <source>
        <dbReference type="EMBL" id="KAJ4387901.1"/>
    </source>
</evidence>
<dbReference type="Proteomes" id="UP001140453">
    <property type="component" value="Unassembled WGS sequence"/>
</dbReference>
<feature type="domain" description="Ubiquitin-like" evidence="2">
    <location>
        <begin position="256"/>
        <end position="336"/>
    </location>
</feature>
<proteinExistence type="predicted"/>
<feature type="domain" description="Heterokaryon incompatibility" evidence="1">
    <location>
        <begin position="25"/>
        <end position="116"/>
    </location>
</feature>
<organism evidence="3 4">
    <name type="scientific">Gnomoniopsis smithogilvyi</name>
    <dbReference type="NCBI Taxonomy" id="1191159"/>
    <lineage>
        <taxon>Eukaryota</taxon>
        <taxon>Fungi</taxon>
        <taxon>Dikarya</taxon>
        <taxon>Ascomycota</taxon>
        <taxon>Pezizomycotina</taxon>
        <taxon>Sordariomycetes</taxon>
        <taxon>Sordariomycetidae</taxon>
        <taxon>Diaporthales</taxon>
        <taxon>Gnomoniaceae</taxon>
        <taxon>Gnomoniopsis</taxon>
    </lineage>
</organism>
<sequence length="342" mass="39970">MRLLERSDDGIRLTKDLNESTLPRYAILSHTWGPDTEEVSFQDMVDGTGRGKLGYKKITFCAAQAERDMLRYFWIDTCCIDKANNTELSRAINSMFRWYRKAARCYVYMSDIYAEDYELDTKPNELDWELAFRANRWFTRGWTLQELIAPASVEFFTAEGLRLGDKRSLEKQISEVTRIPISVLRGAPLAAYSVEERFDWAKSRRTTQEEDWAYSLLGIFGVFISLIYGEGKDNAVRRLKREFELLNIDKGEENSSQYVQLRDAVGRKYTIPWHVGSQWTAMEKVIIDAFKNIEELNKHVREGHYDLEDPDGHIIHQGFWNKLVRPGWQITMKILSSEKKTE</sequence>
<comment type="caution">
    <text evidence="3">The sequence shown here is derived from an EMBL/GenBank/DDBJ whole genome shotgun (WGS) entry which is preliminary data.</text>
</comment>
<evidence type="ECO:0000259" key="1">
    <source>
        <dbReference type="Pfam" id="PF06985"/>
    </source>
</evidence>
<name>A0A9W9CTZ2_9PEZI</name>
<dbReference type="EMBL" id="JAPEVB010000005">
    <property type="protein sequence ID" value="KAJ4387901.1"/>
    <property type="molecule type" value="Genomic_DNA"/>
</dbReference>
<dbReference type="Pfam" id="PF22893">
    <property type="entry name" value="ULD_2"/>
    <property type="match status" value="1"/>
</dbReference>
<dbReference type="PANTHER" id="PTHR10622:SF11">
    <property type="entry name" value="HET-DOMAIN-CONTAINING PROTEIN"/>
    <property type="match status" value="1"/>
</dbReference>
<gene>
    <name evidence="3" type="primary">HETE1</name>
    <name evidence="3" type="ORF">N0V93_008504</name>
</gene>
<dbReference type="InterPro" id="IPR054464">
    <property type="entry name" value="ULD_fung"/>
</dbReference>
<dbReference type="AlphaFoldDB" id="A0A9W9CTZ2"/>
<accession>A0A9W9CTZ2</accession>
<dbReference type="OrthoDB" id="674604at2759"/>
<keyword evidence="4" id="KW-1185">Reference proteome</keyword>
<reference evidence="3" key="1">
    <citation type="submission" date="2022-10" db="EMBL/GenBank/DDBJ databases">
        <title>Tapping the CABI collections for fungal endophytes: first genome assemblies for Collariella, Neodidymelliopsis, Ascochyta clinopodiicola, Didymella pomorum, Didymosphaeria variabile, Neocosmospora piperis and Neocucurbitaria cava.</title>
        <authorList>
            <person name="Hill R."/>
        </authorList>
    </citation>
    <scope>NUCLEOTIDE SEQUENCE</scope>
    <source>
        <strain evidence="3">IMI 355082</strain>
    </source>
</reference>
<dbReference type="InterPro" id="IPR010730">
    <property type="entry name" value="HET"/>
</dbReference>
<evidence type="ECO:0000259" key="2">
    <source>
        <dbReference type="Pfam" id="PF22893"/>
    </source>
</evidence>
<dbReference type="Pfam" id="PF06985">
    <property type="entry name" value="HET"/>
    <property type="match status" value="1"/>
</dbReference>